<dbReference type="InterPro" id="IPR045864">
    <property type="entry name" value="aa-tRNA-synth_II/BPL/LPL"/>
</dbReference>
<gene>
    <name evidence="12 15" type="primary">serS</name>
    <name evidence="15" type="ORF">LMF89_08785</name>
</gene>
<comment type="pathway">
    <text evidence="2 12">Aminoacyl-tRNA biosynthesis; selenocysteinyl-tRNA(Sec) biosynthesis; L-seryl-tRNA(Sec) from L-serine and tRNA(Sec): step 1/1.</text>
</comment>
<dbReference type="PRINTS" id="PR00981">
    <property type="entry name" value="TRNASYNTHSER"/>
</dbReference>
<feature type="binding site" evidence="12">
    <location>
        <begin position="258"/>
        <end position="260"/>
    </location>
    <ligand>
        <name>ATP</name>
        <dbReference type="ChEBI" id="CHEBI:30616"/>
    </ligand>
</feature>
<comment type="catalytic activity">
    <reaction evidence="10 12">
        <text>tRNA(Sec) + L-serine + ATP = L-seryl-tRNA(Sec) + AMP + diphosphate + H(+)</text>
        <dbReference type="Rhea" id="RHEA:42580"/>
        <dbReference type="Rhea" id="RHEA-COMP:9742"/>
        <dbReference type="Rhea" id="RHEA-COMP:10128"/>
        <dbReference type="ChEBI" id="CHEBI:15378"/>
        <dbReference type="ChEBI" id="CHEBI:30616"/>
        <dbReference type="ChEBI" id="CHEBI:33019"/>
        <dbReference type="ChEBI" id="CHEBI:33384"/>
        <dbReference type="ChEBI" id="CHEBI:78442"/>
        <dbReference type="ChEBI" id="CHEBI:78533"/>
        <dbReference type="ChEBI" id="CHEBI:456215"/>
        <dbReference type="EC" id="6.1.1.11"/>
    </reaction>
</comment>
<comment type="catalytic activity">
    <reaction evidence="11 12">
        <text>tRNA(Ser) + L-serine + ATP = L-seryl-tRNA(Ser) + AMP + diphosphate + H(+)</text>
        <dbReference type="Rhea" id="RHEA:12292"/>
        <dbReference type="Rhea" id="RHEA-COMP:9669"/>
        <dbReference type="Rhea" id="RHEA-COMP:9703"/>
        <dbReference type="ChEBI" id="CHEBI:15378"/>
        <dbReference type="ChEBI" id="CHEBI:30616"/>
        <dbReference type="ChEBI" id="CHEBI:33019"/>
        <dbReference type="ChEBI" id="CHEBI:33384"/>
        <dbReference type="ChEBI" id="CHEBI:78442"/>
        <dbReference type="ChEBI" id="CHEBI:78533"/>
        <dbReference type="ChEBI" id="CHEBI:456215"/>
        <dbReference type="EC" id="6.1.1.11"/>
    </reaction>
</comment>
<feature type="binding site" evidence="12">
    <location>
        <begin position="227"/>
        <end position="229"/>
    </location>
    <ligand>
        <name>L-serine</name>
        <dbReference type="ChEBI" id="CHEBI:33384"/>
    </ligand>
</feature>
<keyword evidence="7 12" id="KW-0067">ATP-binding</keyword>
<keyword evidence="9 12" id="KW-0030">Aminoacyl-tRNA synthetase</keyword>
<dbReference type="NCBIfam" id="TIGR00414">
    <property type="entry name" value="serS"/>
    <property type="match status" value="1"/>
</dbReference>
<dbReference type="Pfam" id="PF02403">
    <property type="entry name" value="Seryl_tRNA_N"/>
    <property type="match status" value="1"/>
</dbReference>
<feature type="coiled-coil region" evidence="13">
    <location>
        <begin position="30"/>
        <end position="64"/>
    </location>
</feature>
<evidence type="ECO:0000313" key="16">
    <source>
        <dbReference type="Proteomes" id="UP001165492"/>
    </source>
</evidence>
<name>A0ABS8HQK0_9FIRM</name>
<dbReference type="Proteomes" id="UP001165492">
    <property type="component" value="Unassembled WGS sequence"/>
</dbReference>
<reference evidence="15" key="1">
    <citation type="submission" date="2021-11" db="EMBL/GenBank/DDBJ databases">
        <title>Description of a new species Pelosinus isolated from the bottom sediments of Lake Baikal.</title>
        <authorList>
            <person name="Zakharyuk A."/>
        </authorList>
    </citation>
    <scope>NUCLEOTIDE SEQUENCE</scope>
    <source>
        <strain evidence="15">Bkl1</strain>
    </source>
</reference>
<dbReference type="PANTHER" id="PTHR43697">
    <property type="entry name" value="SERYL-TRNA SYNTHETASE"/>
    <property type="match status" value="1"/>
</dbReference>
<evidence type="ECO:0000259" key="14">
    <source>
        <dbReference type="PROSITE" id="PS50862"/>
    </source>
</evidence>
<dbReference type="InterPro" id="IPR015866">
    <property type="entry name" value="Ser-tRNA-synth_1_N"/>
</dbReference>
<evidence type="ECO:0000256" key="4">
    <source>
        <dbReference type="ARBA" id="ARBA00022490"/>
    </source>
</evidence>
<accession>A0ABS8HQK0</accession>
<evidence type="ECO:0000256" key="1">
    <source>
        <dbReference type="ARBA" id="ARBA00004496"/>
    </source>
</evidence>
<dbReference type="Gene3D" id="3.30.930.10">
    <property type="entry name" value="Bira Bifunctional Protein, Domain 2"/>
    <property type="match status" value="1"/>
</dbReference>
<evidence type="ECO:0000256" key="2">
    <source>
        <dbReference type="ARBA" id="ARBA00005045"/>
    </source>
</evidence>
<dbReference type="PANTHER" id="PTHR43697:SF1">
    <property type="entry name" value="SERINE--TRNA LIGASE"/>
    <property type="match status" value="1"/>
</dbReference>
<evidence type="ECO:0000256" key="10">
    <source>
        <dbReference type="ARBA" id="ARBA00047929"/>
    </source>
</evidence>
<comment type="subcellular location">
    <subcellularLocation>
        <location evidence="1 12">Cytoplasm</location>
    </subcellularLocation>
</comment>
<dbReference type="GO" id="GO:0004828">
    <property type="term" value="F:serine-tRNA ligase activity"/>
    <property type="evidence" value="ECO:0007669"/>
    <property type="project" value="UniProtKB-EC"/>
</dbReference>
<comment type="function">
    <text evidence="12">Catalyzes the attachment of serine to tRNA(Ser). Is also able to aminoacylate tRNA(Sec) with serine, to form the misacylated tRNA L-seryl-tRNA(Sec), which will be further converted into selenocysteinyl-tRNA(Sec).</text>
</comment>
<evidence type="ECO:0000256" key="12">
    <source>
        <dbReference type="HAMAP-Rule" id="MF_00176"/>
    </source>
</evidence>
<dbReference type="EMBL" id="JAJHJB010000009">
    <property type="protein sequence ID" value="MCC5465455.1"/>
    <property type="molecule type" value="Genomic_DNA"/>
</dbReference>
<evidence type="ECO:0000256" key="6">
    <source>
        <dbReference type="ARBA" id="ARBA00022741"/>
    </source>
</evidence>
<dbReference type="HAMAP" id="MF_00176">
    <property type="entry name" value="Ser_tRNA_synth_type1"/>
    <property type="match status" value="1"/>
</dbReference>
<evidence type="ECO:0000256" key="11">
    <source>
        <dbReference type="ARBA" id="ARBA00048823"/>
    </source>
</evidence>
<dbReference type="CDD" id="cd00770">
    <property type="entry name" value="SerRS_core"/>
    <property type="match status" value="1"/>
</dbReference>
<dbReference type="InterPro" id="IPR006195">
    <property type="entry name" value="aa-tRNA-synth_II"/>
</dbReference>
<evidence type="ECO:0000313" key="15">
    <source>
        <dbReference type="EMBL" id="MCC5465455.1"/>
    </source>
</evidence>
<dbReference type="PROSITE" id="PS50862">
    <property type="entry name" value="AA_TRNA_LIGASE_II"/>
    <property type="match status" value="1"/>
</dbReference>
<keyword evidence="4 12" id="KW-0963">Cytoplasm</keyword>
<feature type="domain" description="Aminoacyl-transfer RNA synthetases class-II family profile" evidence="14">
    <location>
        <begin position="136"/>
        <end position="407"/>
    </location>
</feature>
<comment type="subunit">
    <text evidence="12">Homodimer. The tRNA molecule binds across the dimer.</text>
</comment>
<sequence length="424" mass="48460">MLDINYIRNNSDHVKKAVTDKLMNTDIDRLLELDIQIRELTTLVDSLRAERNSLSKQIRDITENEECAIVEKVKAVKGKLLGLEGNLSVMKKEFDDIMLTVPSVPAIEVPIGKDEADNVEIRKWGEMPKFDFIPKDHIQLTEALDLVDIPRAVKFAGSRAYFLKNEGVLLEMAICRFVIDRLVAKGFTPMTVPLMVKESAMRGTGYFPIGYEQAYKLQEDELFLIGTSEVALVSYHQNEILNYDELPKKYAGYSTCFRREAGTYGKDTRGLYRVHQFQKVEQVILCRADDAQAERLHYEILNNTEEILQALELPYRVALACTGEIGIGQVRKHEVETWMPSRNAYCETHSCSTLNDFQARRSNIKYRDKDGMLRFAYTLNNTGVASPRILIPLLEVNQNEDGSVNIPKVLRPYMNNLEKIVPKK</sequence>
<keyword evidence="6 12" id="KW-0547">Nucleotide-binding</keyword>
<evidence type="ECO:0000256" key="9">
    <source>
        <dbReference type="ARBA" id="ARBA00023146"/>
    </source>
</evidence>
<dbReference type="InterPro" id="IPR042103">
    <property type="entry name" value="SerRS_1_N_sf"/>
</dbReference>
<evidence type="ECO:0000256" key="8">
    <source>
        <dbReference type="ARBA" id="ARBA00022917"/>
    </source>
</evidence>
<keyword evidence="5 12" id="KW-0436">Ligase</keyword>
<proteinExistence type="inferred from homology"/>
<protein>
    <recommendedName>
        <fullName evidence="12">Serine--tRNA ligase</fullName>
        <ecNumber evidence="12">6.1.1.11</ecNumber>
    </recommendedName>
    <alternativeName>
        <fullName evidence="12">Seryl-tRNA synthetase</fullName>
        <shortName evidence="12">SerRS</shortName>
    </alternativeName>
    <alternativeName>
        <fullName evidence="12">Seryl-tRNA(Ser/Sec) synthetase</fullName>
    </alternativeName>
</protein>
<evidence type="ECO:0000256" key="13">
    <source>
        <dbReference type="SAM" id="Coils"/>
    </source>
</evidence>
<feature type="binding site" evidence="12">
    <location>
        <position position="281"/>
    </location>
    <ligand>
        <name>L-serine</name>
        <dbReference type="ChEBI" id="CHEBI:33384"/>
    </ligand>
</feature>
<organism evidence="15 16">
    <name type="scientific">Pelosinus baikalensis</name>
    <dbReference type="NCBI Taxonomy" id="2892015"/>
    <lineage>
        <taxon>Bacteria</taxon>
        <taxon>Bacillati</taxon>
        <taxon>Bacillota</taxon>
        <taxon>Negativicutes</taxon>
        <taxon>Selenomonadales</taxon>
        <taxon>Sporomusaceae</taxon>
        <taxon>Pelosinus</taxon>
    </lineage>
</organism>
<keyword evidence="13" id="KW-0175">Coiled coil</keyword>
<keyword evidence="8 12" id="KW-0648">Protein biosynthesis</keyword>
<feature type="binding site" evidence="12">
    <location>
        <begin position="347"/>
        <end position="350"/>
    </location>
    <ligand>
        <name>ATP</name>
        <dbReference type="ChEBI" id="CHEBI:30616"/>
    </ligand>
</feature>
<evidence type="ECO:0000256" key="5">
    <source>
        <dbReference type="ARBA" id="ARBA00022598"/>
    </source>
</evidence>
<dbReference type="SUPFAM" id="SSF46589">
    <property type="entry name" value="tRNA-binding arm"/>
    <property type="match status" value="1"/>
</dbReference>
<dbReference type="InterPro" id="IPR002317">
    <property type="entry name" value="Ser-tRNA-ligase_type_1"/>
</dbReference>
<dbReference type="InterPro" id="IPR033729">
    <property type="entry name" value="SerRS_core"/>
</dbReference>
<evidence type="ECO:0000256" key="7">
    <source>
        <dbReference type="ARBA" id="ARBA00022840"/>
    </source>
</evidence>
<dbReference type="RefSeq" id="WP_229534702.1">
    <property type="nucleotide sequence ID" value="NZ_JAJHJB010000009.1"/>
</dbReference>
<dbReference type="Pfam" id="PF00587">
    <property type="entry name" value="tRNA-synt_2b"/>
    <property type="match status" value="1"/>
</dbReference>
<feature type="binding site" evidence="12">
    <location>
        <position position="382"/>
    </location>
    <ligand>
        <name>L-serine</name>
        <dbReference type="ChEBI" id="CHEBI:33384"/>
    </ligand>
</feature>
<dbReference type="SUPFAM" id="SSF55681">
    <property type="entry name" value="Class II aaRS and biotin synthetases"/>
    <property type="match status" value="1"/>
</dbReference>
<comment type="domain">
    <text evidence="12">Consists of two distinct domains, a catalytic core and a N-terminal extension that is involved in tRNA binding.</text>
</comment>
<comment type="caution">
    <text evidence="15">The sequence shown here is derived from an EMBL/GenBank/DDBJ whole genome shotgun (WGS) entry which is preliminary data.</text>
</comment>
<evidence type="ECO:0000256" key="3">
    <source>
        <dbReference type="ARBA" id="ARBA00010728"/>
    </source>
</evidence>
<dbReference type="InterPro" id="IPR010978">
    <property type="entry name" value="tRNA-bd_arm"/>
</dbReference>
<dbReference type="Gene3D" id="1.10.287.40">
    <property type="entry name" value="Serine-tRNA synthetase, tRNA binding domain"/>
    <property type="match status" value="1"/>
</dbReference>
<dbReference type="InterPro" id="IPR002314">
    <property type="entry name" value="aa-tRNA-synt_IIb"/>
</dbReference>
<dbReference type="EC" id="6.1.1.11" evidence="12"/>
<dbReference type="PIRSF" id="PIRSF001529">
    <property type="entry name" value="Ser-tRNA-synth_IIa"/>
    <property type="match status" value="1"/>
</dbReference>
<feature type="binding site" evidence="12">
    <location>
        <position position="274"/>
    </location>
    <ligand>
        <name>ATP</name>
        <dbReference type="ChEBI" id="CHEBI:30616"/>
    </ligand>
</feature>
<comment type="similarity">
    <text evidence="3 12">Belongs to the class-II aminoacyl-tRNA synthetase family. Type-1 seryl-tRNA synthetase subfamily.</text>
</comment>
<keyword evidence="16" id="KW-1185">Reference proteome</keyword>